<dbReference type="Pfam" id="PF13545">
    <property type="entry name" value="HTH_Crp_2"/>
    <property type="match status" value="1"/>
</dbReference>
<sequence length="199" mass="23066">MLLSQITTFKHFVAKEMVLYEQTRVSSLFFLCKGCLKLYKVGRFDNEVFLGILENGLLLDFNSQNTKGEFFSFANLECVEDSLIACFDGIKLTQILEQNPCILALFFKETQKKIALFEEVIQKNLIFDSTAKIAYTLYFHLDSFNAHKKQENAAFLNIQPETLSRTLKKLHRDNILLTNKQGKIEIINPQKLHNIFKQD</sequence>
<dbReference type="InterPro" id="IPR012318">
    <property type="entry name" value="HTH_CRP"/>
</dbReference>
<dbReference type="GO" id="GO:0006355">
    <property type="term" value="P:regulation of DNA-templated transcription"/>
    <property type="evidence" value="ECO:0007669"/>
    <property type="project" value="InterPro"/>
</dbReference>
<name>A0A3D8ID72_9HELI</name>
<dbReference type="InterPro" id="IPR000595">
    <property type="entry name" value="cNMP-bd_dom"/>
</dbReference>
<evidence type="ECO:0000256" key="2">
    <source>
        <dbReference type="ARBA" id="ARBA00023125"/>
    </source>
</evidence>
<dbReference type="InterPro" id="IPR018490">
    <property type="entry name" value="cNMP-bd_dom_sf"/>
</dbReference>
<gene>
    <name evidence="5" type="ORF">CQA43_05285</name>
</gene>
<organism evidence="5 6">
    <name type="scientific">Helicobacter ganmani</name>
    <dbReference type="NCBI Taxonomy" id="60246"/>
    <lineage>
        <taxon>Bacteria</taxon>
        <taxon>Pseudomonadati</taxon>
        <taxon>Campylobacterota</taxon>
        <taxon>Epsilonproteobacteria</taxon>
        <taxon>Campylobacterales</taxon>
        <taxon>Helicobacteraceae</taxon>
        <taxon>Helicobacter</taxon>
    </lineage>
</organism>
<dbReference type="SUPFAM" id="SSF46785">
    <property type="entry name" value="Winged helix' DNA-binding domain"/>
    <property type="match status" value="1"/>
</dbReference>
<comment type="caution">
    <text evidence="5">The sequence shown here is derived from an EMBL/GenBank/DDBJ whole genome shotgun (WGS) entry which is preliminary data.</text>
</comment>
<dbReference type="SMART" id="SM00419">
    <property type="entry name" value="HTH_CRP"/>
    <property type="match status" value="1"/>
</dbReference>
<protein>
    <submittedName>
        <fullName evidence="5">Crp/Fnr family transcriptional regulator</fullName>
    </submittedName>
</protein>
<feature type="domain" description="HTH crp-type" evidence="4">
    <location>
        <begin position="140"/>
        <end position="188"/>
    </location>
</feature>
<evidence type="ECO:0000256" key="1">
    <source>
        <dbReference type="ARBA" id="ARBA00023015"/>
    </source>
</evidence>
<reference evidence="5 6" key="1">
    <citation type="submission" date="2018-04" db="EMBL/GenBank/DDBJ databases">
        <title>Novel Campyloabacter and Helicobacter Species and Strains.</title>
        <authorList>
            <person name="Mannion A.J."/>
            <person name="Shen Z."/>
            <person name="Fox J.G."/>
        </authorList>
    </citation>
    <scope>NUCLEOTIDE SEQUENCE [LARGE SCALE GENOMIC DNA]</scope>
    <source>
        <strain evidence="5 6">MIT 99-5101</strain>
    </source>
</reference>
<keyword evidence="6" id="KW-1185">Reference proteome</keyword>
<dbReference type="InterPro" id="IPR014710">
    <property type="entry name" value="RmlC-like_jellyroll"/>
</dbReference>
<dbReference type="CDD" id="cd00038">
    <property type="entry name" value="CAP_ED"/>
    <property type="match status" value="1"/>
</dbReference>
<dbReference type="Gene3D" id="2.60.120.10">
    <property type="entry name" value="Jelly Rolls"/>
    <property type="match status" value="1"/>
</dbReference>
<evidence type="ECO:0000259" key="4">
    <source>
        <dbReference type="SMART" id="SM00419"/>
    </source>
</evidence>
<proteinExistence type="predicted"/>
<keyword evidence="1" id="KW-0805">Transcription regulation</keyword>
<evidence type="ECO:0000313" key="5">
    <source>
        <dbReference type="EMBL" id="RDU63092.1"/>
    </source>
</evidence>
<keyword evidence="3" id="KW-0804">Transcription</keyword>
<keyword evidence="2" id="KW-0238">DNA-binding</keyword>
<dbReference type="AlphaFoldDB" id="A0A3D8ID72"/>
<dbReference type="OrthoDB" id="5338728at2"/>
<dbReference type="EMBL" id="NXLS01000004">
    <property type="protein sequence ID" value="RDU63092.1"/>
    <property type="molecule type" value="Genomic_DNA"/>
</dbReference>
<evidence type="ECO:0000256" key="3">
    <source>
        <dbReference type="ARBA" id="ARBA00023163"/>
    </source>
</evidence>
<accession>A0A3D8ID72</accession>
<evidence type="ECO:0000313" key="6">
    <source>
        <dbReference type="Proteomes" id="UP000256650"/>
    </source>
</evidence>
<dbReference type="InterPro" id="IPR036390">
    <property type="entry name" value="WH_DNA-bd_sf"/>
</dbReference>
<dbReference type="GO" id="GO:0003677">
    <property type="term" value="F:DNA binding"/>
    <property type="evidence" value="ECO:0007669"/>
    <property type="project" value="UniProtKB-KW"/>
</dbReference>
<dbReference type="Proteomes" id="UP000256650">
    <property type="component" value="Unassembled WGS sequence"/>
</dbReference>
<dbReference type="SUPFAM" id="SSF51206">
    <property type="entry name" value="cAMP-binding domain-like"/>
    <property type="match status" value="1"/>
</dbReference>